<accession>A0A162TSM7</accession>
<sequence length="103" mass="11556">MLQMALEIRQATPILFTITRKKKNQLNQSTNQPIDQSTNPNLKDTRKILGLFALNATSSRSKTTSKETKEIANYTFCIAIMHSSQQTQMNGLTTQRGDIPNGE</sequence>
<protein>
    <submittedName>
        <fullName evidence="2">Uncharacterized protein</fullName>
    </submittedName>
</protein>
<dbReference type="Proteomes" id="UP000077315">
    <property type="component" value="Unassembled WGS sequence"/>
</dbReference>
<name>A0A162TSM7_PHYB8</name>
<dbReference type="EMBL" id="KV440991">
    <property type="protein sequence ID" value="OAD69473.1"/>
    <property type="molecule type" value="Genomic_DNA"/>
</dbReference>
<dbReference type="AlphaFoldDB" id="A0A162TSM7"/>
<dbReference type="VEuPathDB" id="FungiDB:PHYBLDRAFT_66305"/>
<organism evidence="2 3">
    <name type="scientific">Phycomyces blakesleeanus (strain ATCC 8743b / DSM 1359 / FGSC 10004 / NBRC 33097 / NRRL 1555)</name>
    <dbReference type="NCBI Taxonomy" id="763407"/>
    <lineage>
        <taxon>Eukaryota</taxon>
        <taxon>Fungi</taxon>
        <taxon>Fungi incertae sedis</taxon>
        <taxon>Mucoromycota</taxon>
        <taxon>Mucoromycotina</taxon>
        <taxon>Mucoromycetes</taxon>
        <taxon>Mucorales</taxon>
        <taxon>Phycomycetaceae</taxon>
        <taxon>Phycomyces</taxon>
    </lineage>
</organism>
<proteinExistence type="predicted"/>
<keyword evidence="3" id="KW-1185">Reference proteome</keyword>
<evidence type="ECO:0000256" key="1">
    <source>
        <dbReference type="SAM" id="MobiDB-lite"/>
    </source>
</evidence>
<reference evidence="3" key="1">
    <citation type="submission" date="2015-06" db="EMBL/GenBank/DDBJ databases">
        <title>Expansion of signal transduction pathways in fungi by whole-genome duplication.</title>
        <authorList>
            <consortium name="DOE Joint Genome Institute"/>
            <person name="Corrochano L.M."/>
            <person name="Kuo A."/>
            <person name="Marcet-Houben M."/>
            <person name="Polaino S."/>
            <person name="Salamov A."/>
            <person name="Villalobos J.M."/>
            <person name="Alvarez M.I."/>
            <person name="Avalos J."/>
            <person name="Benito E.P."/>
            <person name="Benoit I."/>
            <person name="Burger G."/>
            <person name="Camino L.P."/>
            <person name="Canovas D."/>
            <person name="Cerda-Olmedo E."/>
            <person name="Cheng J.-F."/>
            <person name="Dominguez A."/>
            <person name="Elias M."/>
            <person name="Eslava A.P."/>
            <person name="Glaser F."/>
            <person name="Grimwood J."/>
            <person name="Gutierrez G."/>
            <person name="Heitman J."/>
            <person name="Henrissat B."/>
            <person name="Iturriaga E.A."/>
            <person name="Lang B.F."/>
            <person name="Lavin J.L."/>
            <person name="Lee S."/>
            <person name="Li W."/>
            <person name="Lindquist E."/>
            <person name="Lopez-Garcia S."/>
            <person name="Luque E.M."/>
            <person name="Marcos A.T."/>
            <person name="Martin J."/>
            <person name="McCluskey K."/>
            <person name="Medina H.R."/>
            <person name="Miralles-Duran A."/>
            <person name="Miyazaki A."/>
            <person name="Munoz-Torres E."/>
            <person name="Oguiza J.A."/>
            <person name="Ohm R."/>
            <person name="Olmedo M."/>
            <person name="Orejas M."/>
            <person name="Ortiz-Castellanos L."/>
            <person name="Pisabarro A.G."/>
            <person name="Rodriguez-Romero J."/>
            <person name="Ruiz-Herrera J."/>
            <person name="Ruiz-Vazquez R."/>
            <person name="Sanz C."/>
            <person name="Schackwitz W."/>
            <person name="Schmutz J."/>
            <person name="Shahriari M."/>
            <person name="Shelest E."/>
            <person name="Silva-Franco F."/>
            <person name="Soanes D."/>
            <person name="Syed K."/>
            <person name="Tagua V.G."/>
            <person name="Talbot N.J."/>
            <person name="Thon M."/>
            <person name="De vries R.P."/>
            <person name="Wiebenga A."/>
            <person name="Yadav J.S."/>
            <person name="Braun E.L."/>
            <person name="Baker S."/>
            <person name="Garre V."/>
            <person name="Horwitz B."/>
            <person name="Torres-Martinez S."/>
            <person name="Idnurm A."/>
            <person name="Herrera-Estrella A."/>
            <person name="Gabaldon T."/>
            <person name="Grigoriev I.V."/>
        </authorList>
    </citation>
    <scope>NUCLEOTIDE SEQUENCE [LARGE SCALE GENOMIC DNA]</scope>
    <source>
        <strain evidence="3">NRRL 1555(-)</strain>
    </source>
</reference>
<dbReference type="RefSeq" id="XP_018287513.1">
    <property type="nucleotide sequence ID" value="XM_018441624.1"/>
</dbReference>
<feature type="compositionally biased region" description="Polar residues" evidence="1">
    <location>
        <begin position="25"/>
        <end position="42"/>
    </location>
</feature>
<dbReference type="GeneID" id="29002530"/>
<evidence type="ECO:0000313" key="3">
    <source>
        <dbReference type="Proteomes" id="UP000077315"/>
    </source>
</evidence>
<feature type="region of interest" description="Disordered" evidence="1">
    <location>
        <begin position="23"/>
        <end position="42"/>
    </location>
</feature>
<evidence type="ECO:0000313" key="2">
    <source>
        <dbReference type="EMBL" id="OAD69473.1"/>
    </source>
</evidence>
<dbReference type="InParanoid" id="A0A162TSM7"/>
<gene>
    <name evidence="2" type="ORF">PHYBLDRAFT_66305</name>
</gene>